<feature type="transmembrane region" description="Helical" evidence="1">
    <location>
        <begin position="93"/>
        <end position="114"/>
    </location>
</feature>
<keyword evidence="3" id="KW-1185">Reference proteome</keyword>
<feature type="transmembrane region" description="Helical" evidence="1">
    <location>
        <begin position="29"/>
        <end position="52"/>
    </location>
</feature>
<evidence type="ECO:0008006" key="4">
    <source>
        <dbReference type="Google" id="ProtNLM"/>
    </source>
</evidence>
<feature type="transmembrane region" description="Helical" evidence="1">
    <location>
        <begin position="59"/>
        <end position="81"/>
    </location>
</feature>
<keyword evidence="1" id="KW-1133">Transmembrane helix</keyword>
<protein>
    <recommendedName>
        <fullName evidence="4">Transmembrane protein</fullName>
    </recommendedName>
</protein>
<proteinExistence type="predicted"/>
<comment type="caution">
    <text evidence="2">The sequence shown here is derived from an EMBL/GenBank/DDBJ whole genome shotgun (WGS) entry which is preliminary data.</text>
</comment>
<dbReference type="Proteomes" id="UP000637628">
    <property type="component" value="Unassembled WGS sequence"/>
</dbReference>
<accession>A0ABQ3Z5P3</accession>
<reference evidence="2 3" key="1">
    <citation type="submission" date="2021-01" db="EMBL/GenBank/DDBJ databases">
        <title>Whole genome shotgun sequence of Actinoplanes durhamensis NBRC 14914.</title>
        <authorList>
            <person name="Komaki H."/>
            <person name="Tamura T."/>
        </authorList>
    </citation>
    <scope>NUCLEOTIDE SEQUENCE [LARGE SCALE GENOMIC DNA]</scope>
    <source>
        <strain evidence="2 3">NBRC 14914</strain>
    </source>
</reference>
<organism evidence="2 3">
    <name type="scientific">Paractinoplanes durhamensis</name>
    <dbReference type="NCBI Taxonomy" id="113563"/>
    <lineage>
        <taxon>Bacteria</taxon>
        <taxon>Bacillati</taxon>
        <taxon>Actinomycetota</taxon>
        <taxon>Actinomycetes</taxon>
        <taxon>Micromonosporales</taxon>
        <taxon>Micromonosporaceae</taxon>
        <taxon>Paractinoplanes</taxon>
    </lineage>
</organism>
<evidence type="ECO:0000256" key="1">
    <source>
        <dbReference type="SAM" id="Phobius"/>
    </source>
</evidence>
<evidence type="ECO:0000313" key="2">
    <source>
        <dbReference type="EMBL" id="GIE05157.1"/>
    </source>
</evidence>
<evidence type="ECO:0000313" key="3">
    <source>
        <dbReference type="Proteomes" id="UP000637628"/>
    </source>
</evidence>
<name>A0ABQ3Z5P3_9ACTN</name>
<keyword evidence="1" id="KW-0812">Transmembrane</keyword>
<dbReference type="EMBL" id="BOML01000052">
    <property type="protein sequence ID" value="GIE05157.1"/>
    <property type="molecule type" value="Genomic_DNA"/>
</dbReference>
<sequence length="119" mass="12342">MVSDRTATTPRPAEVKISRMSNPLRSLRWYAGLAVLFFGVLPAVMVTLLVIGGDTPGKVGLLLIGGIPLVLAALVSVARGMVGADPEEASRRLYLGMALTAGADVLLLGGNALIRMAAE</sequence>
<keyword evidence="1" id="KW-0472">Membrane</keyword>
<gene>
    <name evidence="2" type="ORF">Adu01nite_65070</name>
</gene>